<dbReference type="AlphaFoldDB" id="A0A058Z8T1"/>
<dbReference type="Proteomes" id="UP000030693">
    <property type="component" value="Unassembled WGS sequence"/>
</dbReference>
<name>A0A058Z8T1_FONAL</name>
<accession>A0A058Z8T1</accession>
<evidence type="ECO:0000256" key="1">
    <source>
        <dbReference type="SAM" id="MobiDB-lite"/>
    </source>
</evidence>
<organism evidence="2">
    <name type="scientific">Fonticula alba</name>
    <name type="common">Slime mold</name>
    <dbReference type="NCBI Taxonomy" id="691883"/>
    <lineage>
        <taxon>Eukaryota</taxon>
        <taxon>Rotosphaerida</taxon>
        <taxon>Fonticulaceae</taxon>
        <taxon>Fonticula</taxon>
    </lineage>
</organism>
<reference evidence="2" key="1">
    <citation type="submission" date="2013-04" db="EMBL/GenBank/DDBJ databases">
        <title>The Genome Sequence of Fonticula alba ATCC 38817.</title>
        <authorList>
            <consortium name="The Broad Institute Genomics Platform"/>
            <person name="Russ C."/>
            <person name="Cuomo C."/>
            <person name="Burger G."/>
            <person name="Gray M.W."/>
            <person name="Holland P.W.H."/>
            <person name="King N."/>
            <person name="Lang F.B.F."/>
            <person name="Roger A.J."/>
            <person name="Ruiz-Trillo I."/>
            <person name="Brown M."/>
            <person name="Walker B."/>
            <person name="Young S."/>
            <person name="Zeng Q."/>
            <person name="Gargeya S."/>
            <person name="Fitzgerald M."/>
            <person name="Haas B."/>
            <person name="Abouelleil A."/>
            <person name="Allen A.W."/>
            <person name="Alvarado L."/>
            <person name="Arachchi H.M."/>
            <person name="Berlin A.M."/>
            <person name="Chapman S.B."/>
            <person name="Gainer-Dewar J."/>
            <person name="Goldberg J."/>
            <person name="Griggs A."/>
            <person name="Gujja S."/>
            <person name="Hansen M."/>
            <person name="Howarth C."/>
            <person name="Imamovic A."/>
            <person name="Ireland A."/>
            <person name="Larimer J."/>
            <person name="McCowan C."/>
            <person name="Murphy C."/>
            <person name="Pearson M."/>
            <person name="Poon T.W."/>
            <person name="Priest M."/>
            <person name="Roberts A."/>
            <person name="Saif S."/>
            <person name="Shea T."/>
            <person name="Sisk P."/>
            <person name="Sykes S."/>
            <person name="Wortman J."/>
            <person name="Nusbaum C."/>
            <person name="Birren B."/>
        </authorList>
    </citation>
    <scope>NUCLEOTIDE SEQUENCE [LARGE SCALE GENOMIC DNA]</scope>
    <source>
        <strain evidence="2">ATCC 38817</strain>
    </source>
</reference>
<feature type="region of interest" description="Disordered" evidence="1">
    <location>
        <begin position="191"/>
        <end position="230"/>
    </location>
</feature>
<dbReference type="EMBL" id="KB932204">
    <property type="protein sequence ID" value="KCV70338.1"/>
    <property type="molecule type" value="Genomic_DNA"/>
</dbReference>
<keyword evidence="3" id="KW-1185">Reference proteome</keyword>
<evidence type="ECO:0000313" key="2">
    <source>
        <dbReference type="EMBL" id="KCV70338.1"/>
    </source>
</evidence>
<dbReference type="RefSeq" id="XP_009494854.1">
    <property type="nucleotide sequence ID" value="XM_009496579.1"/>
</dbReference>
<proteinExistence type="predicted"/>
<gene>
    <name evidence="2" type="ORF">H696_02665</name>
</gene>
<feature type="compositionally biased region" description="Low complexity" evidence="1">
    <location>
        <begin position="70"/>
        <end position="86"/>
    </location>
</feature>
<feature type="region of interest" description="Disordered" evidence="1">
    <location>
        <begin position="42"/>
        <end position="86"/>
    </location>
</feature>
<dbReference type="GeneID" id="20527390"/>
<sequence length="771" mass="76906">MLRSVFARLGTALPSRDLGRMALFLLLGSFLAGASVRLLTNGRPRRPGAGQASSNSAEPAPPGSTGPGGAAPVASPAAPATAGGTPAPASILTSAAAAADDDGATSAAAPPGKPALPAHIPLGLATAFGPAAQMEDVFLLALGLAVVQHALPDGAPAGPLRRLHPFEDRRRLFALTCLDMGQALVEATAGPEFAAPGSPGGTLSGGSMRRQGAGRRPALPGAAAKAGSVLPSAGPPGPLLPAGTFASLLGLPGVDLDRLAHPVGWPASSTRASDPQAPEHAALAAIHAFDLLAAQAVELSREFPELDASPTGGAASPARRSYSLRSRRQASAAALAASPGGASPGGTLSRSGGAAAAAAMLADAPADPATAGALPLSDARKFDLLWRSLFATECQSLGQASPEPGLFSGVFHDSMLPHLQEQLAGGTAAGAAAAPQAAAHLWRADPSSASEPPPASADALSASGYYQRMVGAGPGPGAAAPSAVGWAAIGLPGPDVTMHFFQGGQWALGLLLDFAVLRPVECRRVLRIAQGLSPSPLPGDTGHGSDPMARGAWCGPPDLEPWHAVHDEAKVTGFGFGPAALKLAGWLLDVCLRPRAAGSLAGDAAAAGGPPLSPALAMVPPLKPVLLAMVGEAVTLLGVGAGDVEALGHIGRWAAGRLFSFCFVRLADAWRARVLARSIEALAGDGAGDGAPSGSPTSPSLGLPQADPFVAFFDGEMELALLAELLSMRLGDVTGREAAGSPASFTLNSSQSAFAAWALSLFPQFEDNLSV</sequence>
<feature type="compositionally biased region" description="Low complexity" evidence="1">
    <location>
        <begin position="205"/>
        <end position="230"/>
    </location>
</feature>
<protein>
    <submittedName>
        <fullName evidence="2">Uncharacterized protein</fullName>
    </submittedName>
</protein>
<evidence type="ECO:0000313" key="3">
    <source>
        <dbReference type="Proteomes" id="UP000030693"/>
    </source>
</evidence>